<dbReference type="PANTHER" id="PTHR45902:SF1">
    <property type="entry name" value="LATROPHILIN RECEPTOR-LIKE PROTEIN A"/>
    <property type="match status" value="1"/>
</dbReference>
<feature type="transmembrane region" description="Helical" evidence="6">
    <location>
        <begin position="781"/>
        <end position="804"/>
    </location>
</feature>
<gene>
    <name evidence="8" type="ORF">HOLleu_40750</name>
</gene>
<keyword evidence="8" id="KW-0675">Receptor</keyword>
<dbReference type="PRINTS" id="PR02001">
    <property type="entry name" value="GCR1CAMPR"/>
</dbReference>
<evidence type="ECO:0000313" key="9">
    <source>
        <dbReference type="Proteomes" id="UP001152320"/>
    </source>
</evidence>
<evidence type="ECO:0000259" key="7">
    <source>
        <dbReference type="PROSITE" id="PS50261"/>
    </source>
</evidence>
<feature type="domain" description="G-protein coupled receptors family 2 profile 2" evidence="7">
    <location>
        <begin position="626"/>
        <end position="887"/>
    </location>
</feature>
<name>A0A9Q0YGI6_HOLLE</name>
<sequence>MESLRTRCQHRNQGSTARVLSRRRSSWLLGVSLTSRFIILFTLTMPLSHRSIVIYAKDEMGQTSDFPDNSVTETYSKRISICSMDQCFDCSKSVEVSKLSACQCEDQCDLYDNCCWTSPISSCDENHDRLTPIYEGEICTGTRIKNGLTFGYFMKGKCPSFEQNRTLHKLCSDPRDVISRPLITWPEYAHHVPLLDTAKGKTYRNIFCAMCNNVKYADMSFWQLKTNCDSGEMSPQQCDRIEFEFQDTEYLMRKSPLRNCIVVDKENCSQSGKEQKSITCKSYLAVFHNEGVVYRNPQCALCSTRLTFPLNFSFCSPRDIVPYDKVPIKDKFYELPYMILFDFSTLYPSDGREESIPAQTCANGLVLTEGNATCELSTEATKLSWDTCIVQENPIVLNITIDCSSGCLLNLSETLTSIIMLYFGQKKTTITQGKCSIPVDENSCFHFNIYESHRHLQYVKNGIVKVIQNLLQKINGDLIITQVKFRTACWPSSEDKRELTLYGIYNYTDVIVYKYGMVHYVIIQSENRVYSQVVVNLEINLASTNIEDMETNIYIYLTDQSTEELNCPHELLRPQEYSIHQNKSLVSPKLKSAFPQSEYVILADNQSHVCIKNVKEIVTSPLTTVLLVISTIFTILSLIGLITTFITYVIFKPLRNLPGLVTMNFITAMFFAQLVLLLTKAFPESSTICIIIGMLGHFFWLSAFVWMSVVAYDVRRTFGTSLPGSSELHGRRMLLLYVAIGWISPFVVVAICVFMQTYTTLPDRFSYGGSDWSVCWLRPGIANVILFGIPAFLCLCFNFMMFYVTVRGIHEVNKSTKMARSGVSSSTGRRDARLHVLSVKISILIGLCWIWPFLYVFFPQATIFLVLHNILNSLHGVFIFWVYVCNTRVSAMWKGLLRGRGEKYGNHIETKNKVKSPSSKSGCLSETKLSSL</sequence>
<keyword evidence="9" id="KW-1185">Reference proteome</keyword>
<evidence type="ECO:0000256" key="6">
    <source>
        <dbReference type="SAM" id="Phobius"/>
    </source>
</evidence>
<dbReference type="Gene3D" id="1.20.1070.10">
    <property type="entry name" value="Rhodopsin 7-helix transmembrane proteins"/>
    <property type="match status" value="1"/>
</dbReference>
<dbReference type="SUPFAM" id="SSF81321">
    <property type="entry name" value="Family A G protein-coupled receptor-like"/>
    <property type="match status" value="1"/>
</dbReference>
<dbReference type="CDD" id="cd15039">
    <property type="entry name" value="7tmB3_Methuselah-like"/>
    <property type="match status" value="1"/>
</dbReference>
<feature type="transmembrane region" description="Helical" evidence="6">
    <location>
        <begin position="734"/>
        <end position="761"/>
    </location>
</feature>
<reference evidence="8" key="1">
    <citation type="submission" date="2021-10" db="EMBL/GenBank/DDBJ databases">
        <title>Tropical sea cucumber genome reveals ecological adaptation and Cuvierian tubules defense mechanism.</title>
        <authorList>
            <person name="Chen T."/>
        </authorList>
    </citation>
    <scope>NUCLEOTIDE SEQUENCE</scope>
    <source>
        <strain evidence="8">Nanhai2018</strain>
        <tissue evidence="8">Muscle</tissue>
    </source>
</reference>
<dbReference type="InterPro" id="IPR022343">
    <property type="entry name" value="GCR1-cAMP_receptor"/>
</dbReference>
<accession>A0A9Q0YGI6</accession>
<feature type="transmembrane region" description="Helical" evidence="6">
    <location>
        <begin position="27"/>
        <end position="47"/>
    </location>
</feature>
<evidence type="ECO:0000256" key="1">
    <source>
        <dbReference type="ARBA" id="ARBA00004141"/>
    </source>
</evidence>
<evidence type="ECO:0000313" key="8">
    <source>
        <dbReference type="EMBL" id="KAJ8021000.1"/>
    </source>
</evidence>
<dbReference type="OrthoDB" id="10051649at2759"/>
<dbReference type="Proteomes" id="UP001152320">
    <property type="component" value="Chromosome 22"/>
</dbReference>
<dbReference type="Pfam" id="PF00002">
    <property type="entry name" value="7tm_2"/>
    <property type="match status" value="1"/>
</dbReference>
<dbReference type="GO" id="GO:0016020">
    <property type="term" value="C:membrane"/>
    <property type="evidence" value="ECO:0007669"/>
    <property type="project" value="UniProtKB-SubCell"/>
</dbReference>
<dbReference type="GO" id="GO:0004930">
    <property type="term" value="F:G protein-coupled receptor activity"/>
    <property type="evidence" value="ECO:0007669"/>
    <property type="project" value="InterPro"/>
</dbReference>
<feature type="transmembrane region" description="Helical" evidence="6">
    <location>
        <begin position="625"/>
        <end position="650"/>
    </location>
</feature>
<keyword evidence="4 6" id="KW-0472">Membrane</keyword>
<comment type="subcellular location">
    <subcellularLocation>
        <location evidence="1">Membrane</location>
        <topology evidence="1">Multi-pass membrane protein</topology>
    </subcellularLocation>
</comment>
<comment type="caution">
    <text evidence="8">The sequence shown here is derived from an EMBL/GenBank/DDBJ whole genome shotgun (WGS) entry which is preliminary data.</text>
</comment>
<dbReference type="PANTHER" id="PTHR45902">
    <property type="entry name" value="LATROPHILIN RECEPTOR-LIKE PROTEIN A"/>
    <property type="match status" value="1"/>
</dbReference>
<evidence type="ECO:0000256" key="5">
    <source>
        <dbReference type="SAM" id="MobiDB-lite"/>
    </source>
</evidence>
<dbReference type="InterPro" id="IPR053231">
    <property type="entry name" value="GPCR_LN-TM7"/>
</dbReference>
<feature type="region of interest" description="Disordered" evidence="5">
    <location>
        <begin position="912"/>
        <end position="932"/>
    </location>
</feature>
<evidence type="ECO:0000256" key="2">
    <source>
        <dbReference type="ARBA" id="ARBA00022692"/>
    </source>
</evidence>
<protein>
    <submittedName>
        <fullName evidence="8">G-protein coupled receptor Mth</fullName>
    </submittedName>
</protein>
<dbReference type="InterPro" id="IPR017981">
    <property type="entry name" value="GPCR_2-like_7TM"/>
</dbReference>
<feature type="transmembrane region" description="Helical" evidence="6">
    <location>
        <begin position="657"/>
        <end position="678"/>
    </location>
</feature>
<feature type="transmembrane region" description="Helical" evidence="6">
    <location>
        <begin position="834"/>
        <end position="857"/>
    </location>
</feature>
<evidence type="ECO:0000256" key="3">
    <source>
        <dbReference type="ARBA" id="ARBA00022989"/>
    </source>
</evidence>
<dbReference type="GO" id="GO:0007166">
    <property type="term" value="P:cell surface receptor signaling pathway"/>
    <property type="evidence" value="ECO:0007669"/>
    <property type="project" value="InterPro"/>
</dbReference>
<dbReference type="EMBL" id="JAIZAY010000022">
    <property type="protein sequence ID" value="KAJ8021000.1"/>
    <property type="molecule type" value="Genomic_DNA"/>
</dbReference>
<evidence type="ECO:0000256" key="4">
    <source>
        <dbReference type="ARBA" id="ARBA00023136"/>
    </source>
</evidence>
<proteinExistence type="predicted"/>
<feature type="transmembrane region" description="Helical" evidence="6">
    <location>
        <begin position="863"/>
        <end position="884"/>
    </location>
</feature>
<keyword evidence="2 6" id="KW-0812">Transmembrane</keyword>
<keyword evidence="3 6" id="KW-1133">Transmembrane helix</keyword>
<dbReference type="InterPro" id="IPR000832">
    <property type="entry name" value="GPCR_2_secretin-like"/>
</dbReference>
<feature type="compositionally biased region" description="Polar residues" evidence="5">
    <location>
        <begin position="915"/>
        <end position="932"/>
    </location>
</feature>
<organism evidence="8 9">
    <name type="scientific">Holothuria leucospilota</name>
    <name type="common">Black long sea cucumber</name>
    <name type="synonym">Mertensiothuria leucospilota</name>
    <dbReference type="NCBI Taxonomy" id="206669"/>
    <lineage>
        <taxon>Eukaryota</taxon>
        <taxon>Metazoa</taxon>
        <taxon>Echinodermata</taxon>
        <taxon>Eleutherozoa</taxon>
        <taxon>Echinozoa</taxon>
        <taxon>Holothuroidea</taxon>
        <taxon>Aspidochirotacea</taxon>
        <taxon>Aspidochirotida</taxon>
        <taxon>Holothuriidae</taxon>
        <taxon>Holothuria</taxon>
    </lineage>
</organism>
<dbReference type="AlphaFoldDB" id="A0A9Q0YGI6"/>
<feature type="transmembrane region" description="Helical" evidence="6">
    <location>
        <begin position="690"/>
        <end position="714"/>
    </location>
</feature>
<dbReference type="PROSITE" id="PS50261">
    <property type="entry name" value="G_PROTEIN_RECEP_F2_4"/>
    <property type="match status" value="1"/>
</dbReference>